<accession>A0ABR4GPQ7</accession>
<keyword evidence="3" id="KW-1185">Reference proteome</keyword>
<name>A0ABR4GPQ7_9EURO</name>
<proteinExistence type="predicted"/>
<dbReference type="Proteomes" id="UP001610563">
    <property type="component" value="Unassembled WGS sequence"/>
</dbReference>
<feature type="region of interest" description="Disordered" evidence="1">
    <location>
        <begin position="1"/>
        <end position="24"/>
    </location>
</feature>
<reference evidence="2 3" key="1">
    <citation type="submission" date="2024-07" db="EMBL/GenBank/DDBJ databases">
        <title>Section-level genome sequencing and comparative genomics of Aspergillus sections Usti and Cavernicolus.</title>
        <authorList>
            <consortium name="Lawrence Berkeley National Laboratory"/>
            <person name="Nybo J.L."/>
            <person name="Vesth T.C."/>
            <person name="Theobald S."/>
            <person name="Frisvad J.C."/>
            <person name="Larsen T.O."/>
            <person name="Kjaerboelling I."/>
            <person name="Rothschild-Mancinelli K."/>
            <person name="Lyhne E.K."/>
            <person name="Kogle M.E."/>
            <person name="Barry K."/>
            <person name="Clum A."/>
            <person name="Na H."/>
            <person name="Ledsgaard L."/>
            <person name="Lin J."/>
            <person name="Lipzen A."/>
            <person name="Kuo A."/>
            <person name="Riley R."/>
            <person name="Mondo S."/>
            <person name="Labutti K."/>
            <person name="Haridas S."/>
            <person name="Pangalinan J."/>
            <person name="Salamov A.A."/>
            <person name="Simmons B.A."/>
            <person name="Magnuson J.K."/>
            <person name="Chen J."/>
            <person name="Drula E."/>
            <person name="Henrissat B."/>
            <person name="Wiebenga A."/>
            <person name="Lubbers R.J."/>
            <person name="Gomes A.C."/>
            <person name="Makela M.R."/>
            <person name="Stajich J."/>
            <person name="Grigoriev I.V."/>
            <person name="Mortensen U.H."/>
            <person name="De Vries R.P."/>
            <person name="Baker S.E."/>
            <person name="Andersen M.R."/>
        </authorList>
    </citation>
    <scope>NUCLEOTIDE SEQUENCE [LARGE SCALE GENOMIC DNA]</scope>
    <source>
        <strain evidence="2 3">CBS 209.92</strain>
    </source>
</reference>
<protein>
    <submittedName>
        <fullName evidence="2">Uncharacterized protein</fullName>
    </submittedName>
</protein>
<gene>
    <name evidence="2" type="ORF">BJX66DRAFT_331792</name>
</gene>
<evidence type="ECO:0000313" key="3">
    <source>
        <dbReference type="Proteomes" id="UP001610563"/>
    </source>
</evidence>
<organism evidence="2 3">
    <name type="scientific">Aspergillus keveii</name>
    <dbReference type="NCBI Taxonomy" id="714993"/>
    <lineage>
        <taxon>Eukaryota</taxon>
        <taxon>Fungi</taxon>
        <taxon>Dikarya</taxon>
        <taxon>Ascomycota</taxon>
        <taxon>Pezizomycotina</taxon>
        <taxon>Eurotiomycetes</taxon>
        <taxon>Eurotiomycetidae</taxon>
        <taxon>Eurotiales</taxon>
        <taxon>Aspergillaceae</taxon>
        <taxon>Aspergillus</taxon>
        <taxon>Aspergillus subgen. Nidulantes</taxon>
    </lineage>
</organism>
<comment type="caution">
    <text evidence="2">The sequence shown here is derived from an EMBL/GenBank/DDBJ whole genome shotgun (WGS) entry which is preliminary data.</text>
</comment>
<sequence>MLVLESRLNSPRKAQSPAGTAAFPDTSQENAIKRTNGNAGIVAHSVTLESIAQTTRRLCGGRGYLSSGGWLWSASFVHAAGSTRIGPPELTLLLLVPFWLAPFRLVRLEAESLSLSSVLVALFERGRSRIHADGAYQPAGPVLDTDPARLLRS</sequence>
<evidence type="ECO:0000256" key="1">
    <source>
        <dbReference type="SAM" id="MobiDB-lite"/>
    </source>
</evidence>
<dbReference type="EMBL" id="JBFTWV010000002">
    <property type="protein sequence ID" value="KAL2800851.1"/>
    <property type="molecule type" value="Genomic_DNA"/>
</dbReference>
<evidence type="ECO:0000313" key="2">
    <source>
        <dbReference type="EMBL" id="KAL2800851.1"/>
    </source>
</evidence>